<accession>U4LBC9</accession>
<evidence type="ECO:0000313" key="3">
    <source>
        <dbReference type="EMBL" id="CCX11451.1"/>
    </source>
</evidence>
<feature type="compositionally biased region" description="Low complexity" evidence="2">
    <location>
        <begin position="216"/>
        <end position="229"/>
    </location>
</feature>
<name>U4LBC9_PYROM</name>
<sequence length="314" mass="35604">MSPQQWPLPAELGLDANDPFYSLYTVLYESYQAFLTATTTLENDLHILRRTNSELIAKLENKESQIKLLEKFTKTQRSAEQEREEALEELRKTNLAKKEIQEQLVNFAKRNVILLNEITQKNKEYDQLFVKFENAKDYALEELEELRKEVEETKNLAMEKQDELENLRRTPSTALFDADVGSILSSSTIGRELSYSANDHTEDDFDNRTLVASTLRSGRYGHSGSRRTSASLSRKTSQDTIRTSTVSVYSVVTSPSNGAQSPVPKDLHPLGRRGSRSVFSLSLNRNDSPTPTVNTPDDNDMAVNVGLWGRITYN</sequence>
<gene>
    <name evidence="3" type="ORF">PCON_11045</name>
</gene>
<feature type="coiled-coil region" evidence="1">
    <location>
        <begin position="129"/>
        <end position="170"/>
    </location>
</feature>
<feature type="region of interest" description="Disordered" evidence="2">
    <location>
        <begin position="216"/>
        <end position="239"/>
    </location>
</feature>
<feature type="compositionally biased region" description="Polar residues" evidence="2">
    <location>
        <begin position="230"/>
        <end position="239"/>
    </location>
</feature>
<dbReference type="EMBL" id="HF935619">
    <property type="protein sequence ID" value="CCX11451.1"/>
    <property type="molecule type" value="Genomic_DNA"/>
</dbReference>
<keyword evidence="1" id="KW-0175">Coiled coil</keyword>
<protein>
    <submittedName>
        <fullName evidence="3">Uncharacterized protein</fullName>
    </submittedName>
</protein>
<dbReference type="Proteomes" id="UP000018144">
    <property type="component" value="Unassembled WGS sequence"/>
</dbReference>
<evidence type="ECO:0000256" key="1">
    <source>
        <dbReference type="SAM" id="Coils"/>
    </source>
</evidence>
<evidence type="ECO:0000313" key="4">
    <source>
        <dbReference type="Proteomes" id="UP000018144"/>
    </source>
</evidence>
<keyword evidence="4" id="KW-1185">Reference proteome</keyword>
<organism evidence="3 4">
    <name type="scientific">Pyronema omphalodes (strain CBS 100304)</name>
    <name type="common">Pyronema confluens</name>
    <dbReference type="NCBI Taxonomy" id="1076935"/>
    <lineage>
        <taxon>Eukaryota</taxon>
        <taxon>Fungi</taxon>
        <taxon>Dikarya</taxon>
        <taxon>Ascomycota</taxon>
        <taxon>Pezizomycotina</taxon>
        <taxon>Pezizomycetes</taxon>
        <taxon>Pezizales</taxon>
        <taxon>Pyronemataceae</taxon>
        <taxon>Pyronema</taxon>
    </lineage>
</organism>
<proteinExistence type="predicted"/>
<evidence type="ECO:0000256" key="2">
    <source>
        <dbReference type="SAM" id="MobiDB-lite"/>
    </source>
</evidence>
<reference evidence="3 4" key="1">
    <citation type="journal article" date="2013" name="PLoS Genet.">
        <title>The genome and development-dependent transcriptomes of Pyronema confluens: a window into fungal evolution.</title>
        <authorList>
            <person name="Traeger S."/>
            <person name="Altegoer F."/>
            <person name="Freitag M."/>
            <person name="Gabaldon T."/>
            <person name="Kempken F."/>
            <person name="Kumar A."/>
            <person name="Marcet-Houben M."/>
            <person name="Poggeler S."/>
            <person name="Stajich J.E."/>
            <person name="Nowrousian M."/>
        </authorList>
    </citation>
    <scope>NUCLEOTIDE SEQUENCE [LARGE SCALE GENOMIC DNA]</scope>
    <source>
        <strain evidence="4">CBS 100304</strain>
        <tissue evidence="3">Vegetative mycelium</tissue>
    </source>
</reference>
<dbReference type="OrthoDB" id="5459133at2759"/>
<feature type="region of interest" description="Disordered" evidence="2">
    <location>
        <begin position="253"/>
        <end position="273"/>
    </location>
</feature>
<feature type="coiled-coil region" evidence="1">
    <location>
        <begin position="45"/>
        <end position="103"/>
    </location>
</feature>
<dbReference type="AlphaFoldDB" id="U4LBC9"/>